<gene>
    <name evidence="6" type="ORF">GE061_017833</name>
</gene>
<dbReference type="SUPFAM" id="SSF53474">
    <property type="entry name" value="alpha/beta-Hydrolases"/>
    <property type="match status" value="1"/>
</dbReference>
<organism evidence="6 7">
    <name type="scientific">Apolygus lucorum</name>
    <name type="common">Small green plant bug</name>
    <name type="synonym">Lygocoris lucorum</name>
    <dbReference type="NCBI Taxonomy" id="248454"/>
    <lineage>
        <taxon>Eukaryota</taxon>
        <taxon>Metazoa</taxon>
        <taxon>Ecdysozoa</taxon>
        <taxon>Arthropoda</taxon>
        <taxon>Hexapoda</taxon>
        <taxon>Insecta</taxon>
        <taxon>Pterygota</taxon>
        <taxon>Neoptera</taxon>
        <taxon>Paraneoptera</taxon>
        <taxon>Hemiptera</taxon>
        <taxon>Heteroptera</taxon>
        <taxon>Panheteroptera</taxon>
        <taxon>Cimicomorpha</taxon>
        <taxon>Miridae</taxon>
        <taxon>Mirini</taxon>
        <taxon>Apolygus</taxon>
    </lineage>
</organism>
<dbReference type="Pfam" id="PF00135">
    <property type="entry name" value="COesterase"/>
    <property type="match status" value="1"/>
</dbReference>
<dbReference type="InterPro" id="IPR029058">
    <property type="entry name" value="AB_hydrolase_fold"/>
</dbReference>
<dbReference type="Gene3D" id="3.40.50.1820">
    <property type="entry name" value="alpha/beta hydrolase"/>
    <property type="match status" value="1"/>
</dbReference>
<keyword evidence="7" id="KW-1185">Reference proteome</keyword>
<comment type="caution">
    <text evidence="6">The sequence shown here is derived from an EMBL/GenBank/DDBJ whole genome shotgun (WGS) entry which is preliminary data.</text>
</comment>
<dbReference type="PANTHER" id="PTHR43903">
    <property type="entry name" value="NEUROLIGIN"/>
    <property type="match status" value="1"/>
</dbReference>
<reference evidence="6" key="1">
    <citation type="journal article" date="2021" name="Mol. Ecol. Resour.">
        <title>Apolygus lucorum genome provides insights into omnivorousness and mesophyll feeding.</title>
        <authorList>
            <person name="Liu Y."/>
            <person name="Liu H."/>
            <person name="Wang H."/>
            <person name="Huang T."/>
            <person name="Liu B."/>
            <person name="Yang B."/>
            <person name="Yin L."/>
            <person name="Li B."/>
            <person name="Zhang Y."/>
            <person name="Zhang S."/>
            <person name="Jiang F."/>
            <person name="Zhang X."/>
            <person name="Ren Y."/>
            <person name="Wang B."/>
            <person name="Wang S."/>
            <person name="Lu Y."/>
            <person name="Wu K."/>
            <person name="Fan W."/>
            <person name="Wang G."/>
        </authorList>
    </citation>
    <scope>NUCLEOTIDE SEQUENCE</scope>
    <source>
        <strain evidence="6">12Hb</strain>
    </source>
</reference>
<keyword evidence="2 4" id="KW-0732">Signal</keyword>
<feature type="chain" id="PRO_5035808989" description="Carboxylesterase type B domain-containing protein" evidence="4">
    <location>
        <begin position="18"/>
        <end position="167"/>
    </location>
</feature>
<dbReference type="InterPro" id="IPR002018">
    <property type="entry name" value="CarbesteraseB"/>
</dbReference>
<evidence type="ECO:0000256" key="4">
    <source>
        <dbReference type="SAM" id="SignalP"/>
    </source>
</evidence>
<dbReference type="EMBL" id="WIXP02000008">
    <property type="protein sequence ID" value="KAF6206597.1"/>
    <property type="molecule type" value="Genomic_DNA"/>
</dbReference>
<evidence type="ECO:0000313" key="7">
    <source>
        <dbReference type="Proteomes" id="UP000466442"/>
    </source>
</evidence>
<proteinExistence type="inferred from homology"/>
<evidence type="ECO:0000313" key="6">
    <source>
        <dbReference type="EMBL" id="KAF6206597.1"/>
    </source>
</evidence>
<dbReference type="PROSITE" id="PS00941">
    <property type="entry name" value="CARBOXYLESTERASE_B_2"/>
    <property type="match status" value="1"/>
</dbReference>
<evidence type="ECO:0000259" key="5">
    <source>
        <dbReference type="Pfam" id="PF00135"/>
    </source>
</evidence>
<feature type="domain" description="Carboxylesterase type B" evidence="5">
    <location>
        <begin position="25"/>
        <end position="141"/>
    </location>
</feature>
<keyword evidence="3" id="KW-0325">Glycoprotein</keyword>
<sequence length="167" mass="18901">MRFVLYLFLLFFGAVGGHWTEKGKTREVHIQQGLIRGLVAGWDYPNLRSVEVYRGIPYAAAPVGSLRYMPPQSPQPWGDASGPVRMTEEFGPVCPQILPTIERDRKKMTQGQANHLKRIIPFLKAQNEDCLTLNIYAPLQGLRNKPQGEPSLESCLFHSYLSLIHLL</sequence>
<dbReference type="Proteomes" id="UP000466442">
    <property type="component" value="Unassembled WGS sequence"/>
</dbReference>
<evidence type="ECO:0000256" key="3">
    <source>
        <dbReference type="ARBA" id="ARBA00023180"/>
    </source>
</evidence>
<protein>
    <recommendedName>
        <fullName evidence="5">Carboxylesterase type B domain-containing protein</fullName>
    </recommendedName>
</protein>
<evidence type="ECO:0000256" key="1">
    <source>
        <dbReference type="ARBA" id="ARBA00005964"/>
    </source>
</evidence>
<comment type="similarity">
    <text evidence="1">Belongs to the type-B carboxylesterase/lipase family.</text>
</comment>
<name>A0A8S9XC51_APOLU</name>
<evidence type="ECO:0000256" key="2">
    <source>
        <dbReference type="ARBA" id="ARBA00022729"/>
    </source>
</evidence>
<dbReference type="InterPro" id="IPR051093">
    <property type="entry name" value="Neuroligin/BSAL"/>
</dbReference>
<dbReference type="InterPro" id="IPR019819">
    <property type="entry name" value="Carboxylesterase_B_CS"/>
</dbReference>
<feature type="signal peptide" evidence="4">
    <location>
        <begin position="1"/>
        <end position="17"/>
    </location>
</feature>
<accession>A0A8S9XC51</accession>
<dbReference type="AlphaFoldDB" id="A0A8S9XC51"/>
<dbReference type="OrthoDB" id="3200163at2759"/>